<protein>
    <submittedName>
        <fullName evidence="8">LITAF-like zinc ribbon domain-domain-containing protein</fullName>
    </submittedName>
</protein>
<dbReference type="GO" id="GO:0016020">
    <property type="term" value="C:membrane"/>
    <property type="evidence" value="ECO:0007669"/>
    <property type="project" value="UniProtKB-SubCell"/>
</dbReference>
<dbReference type="SMART" id="SM00714">
    <property type="entry name" value="LITAF"/>
    <property type="match status" value="1"/>
</dbReference>
<dbReference type="Pfam" id="PF10601">
    <property type="entry name" value="zf-LITAF-like"/>
    <property type="match status" value="1"/>
</dbReference>
<dbReference type="GO" id="GO:0008270">
    <property type="term" value="F:zinc ion binding"/>
    <property type="evidence" value="ECO:0007669"/>
    <property type="project" value="TreeGrafter"/>
</dbReference>
<feature type="domain" description="LITAF" evidence="7">
    <location>
        <begin position="70"/>
        <end position="155"/>
    </location>
</feature>
<dbReference type="OMA" id="VTFYDRP"/>
<feature type="compositionally biased region" description="Pro residues" evidence="6">
    <location>
        <begin position="11"/>
        <end position="28"/>
    </location>
</feature>
<keyword evidence="9" id="KW-1185">Reference proteome</keyword>
<dbReference type="EMBL" id="MCGN01000007">
    <property type="protein sequence ID" value="ORY94607.1"/>
    <property type="molecule type" value="Genomic_DNA"/>
</dbReference>
<name>A0A1X2H7R2_SYNRA</name>
<evidence type="ECO:0000256" key="1">
    <source>
        <dbReference type="ARBA" id="ARBA00004170"/>
    </source>
</evidence>
<keyword evidence="5" id="KW-0472">Membrane</keyword>
<evidence type="ECO:0000256" key="6">
    <source>
        <dbReference type="SAM" id="MobiDB-lite"/>
    </source>
</evidence>
<evidence type="ECO:0000313" key="9">
    <source>
        <dbReference type="Proteomes" id="UP000242180"/>
    </source>
</evidence>
<comment type="caution">
    <text evidence="8">The sequence shown here is derived from an EMBL/GenBank/DDBJ whole genome shotgun (WGS) entry which is preliminary data.</text>
</comment>
<keyword evidence="4" id="KW-0862">Zinc</keyword>
<organism evidence="8 9">
    <name type="scientific">Syncephalastrum racemosum</name>
    <name type="common">Filamentous fungus</name>
    <dbReference type="NCBI Taxonomy" id="13706"/>
    <lineage>
        <taxon>Eukaryota</taxon>
        <taxon>Fungi</taxon>
        <taxon>Fungi incertae sedis</taxon>
        <taxon>Mucoromycota</taxon>
        <taxon>Mucoromycotina</taxon>
        <taxon>Mucoromycetes</taxon>
        <taxon>Mucorales</taxon>
        <taxon>Syncephalastraceae</taxon>
        <taxon>Syncephalastrum</taxon>
    </lineage>
</organism>
<comment type="similarity">
    <text evidence="2">Belongs to the CDIP1/LITAF family.</text>
</comment>
<dbReference type="OrthoDB" id="4713066at2759"/>
<accession>A0A1X2H7R2</accession>
<proteinExistence type="inferred from homology"/>
<evidence type="ECO:0000256" key="3">
    <source>
        <dbReference type="ARBA" id="ARBA00022723"/>
    </source>
</evidence>
<dbReference type="STRING" id="13706.A0A1X2H7R2"/>
<dbReference type="InterPro" id="IPR006629">
    <property type="entry name" value="LITAF"/>
</dbReference>
<dbReference type="InParanoid" id="A0A1X2H7R2"/>
<dbReference type="PROSITE" id="PS51837">
    <property type="entry name" value="LITAF"/>
    <property type="match status" value="1"/>
</dbReference>
<dbReference type="AlphaFoldDB" id="A0A1X2H7R2"/>
<reference evidence="8 9" key="1">
    <citation type="submission" date="2016-07" db="EMBL/GenBank/DDBJ databases">
        <title>Pervasive Adenine N6-methylation of Active Genes in Fungi.</title>
        <authorList>
            <consortium name="DOE Joint Genome Institute"/>
            <person name="Mondo S.J."/>
            <person name="Dannebaum R.O."/>
            <person name="Kuo R.C."/>
            <person name="Labutti K."/>
            <person name="Haridas S."/>
            <person name="Kuo A."/>
            <person name="Salamov A."/>
            <person name="Ahrendt S.R."/>
            <person name="Lipzen A."/>
            <person name="Sullivan W."/>
            <person name="Andreopoulos W.B."/>
            <person name="Clum A."/>
            <person name="Lindquist E."/>
            <person name="Daum C."/>
            <person name="Ramamoorthy G.K."/>
            <person name="Gryganskyi A."/>
            <person name="Culley D."/>
            <person name="Magnuson J.K."/>
            <person name="James T.Y."/>
            <person name="O'Malley M.A."/>
            <person name="Stajich J.E."/>
            <person name="Spatafora J.W."/>
            <person name="Visel A."/>
            <person name="Grigoriev I.V."/>
        </authorList>
    </citation>
    <scope>NUCLEOTIDE SEQUENCE [LARGE SCALE GENOMIC DNA]</scope>
    <source>
        <strain evidence="8 9">NRRL 2496</strain>
    </source>
</reference>
<dbReference type="InterPro" id="IPR037519">
    <property type="entry name" value="LITAF_fam"/>
</dbReference>
<dbReference type="PANTHER" id="PTHR23292:SF6">
    <property type="entry name" value="FI16602P1-RELATED"/>
    <property type="match status" value="1"/>
</dbReference>
<feature type="region of interest" description="Disordered" evidence="6">
    <location>
        <begin position="1"/>
        <end position="53"/>
    </location>
</feature>
<evidence type="ECO:0000313" key="8">
    <source>
        <dbReference type="EMBL" id="ORY94607.1"/>
    </source>
</evidence>
<gene>
    <name evidence="8" type="ORF">BCR43DRAFT_494299</name>
</gene>
<sequence>MTHHNDNNVPYAPPPPYNALPPGPPPEPQVYYPSQPLSQALQPQPQPLQTQNDPLYPQVPPLFNYGTVSAPSPSVLPGVQHLKGDSQVVVCPECHQAVETITYHHNGSAVVLSALALFAFGCHSGGCLIPFCCPLCKDVQHVCPNCDTTIATYSRLEQTALPGDRS</sequence>
<comment type="subcellular location">
    <subcellularLocation>
        <location evidence="1">Membrane</location>
        <topology evidence="1">Peripheral membrane protein</topology>
    </subcellularLocation>
</comment>
<dbReference type="PANTHER" id="PTHR23292">
    <property type="entry name" value="LIPOPOLYSACCHARIDE-INDUCED TUMOR NECROSIS FACTOR-ALPHA FACTOR"/>
    <property type="match status" value="1"/>
</dbReference>
<evidence type="ECO:0000256" key="2">
    <source>
        <dbReference type="ARBA" id="ARBA00005975"/>
    </source>
</evidence>
<feature type="compositionally biased region" description="Low complexity" evidence="6">
    <location>
        <begin position="29"/>
        <end position="53"/>
    </location>
</feature>
<evidence type="ECO:0000259" key="7">
    <source>
        <dbReference type="PROSITE" id="PS51837"/>
    </source>
</evidence>
<evidence type="ECO:0000256" key="4">
    <source>
        <dbReference type="ARBA" id="ARBA00022833"/>
    </source>
</evidence>
<keyword evidence="3" id="KW-0479">Metal-binding</keyword>
<evidence type="ECO:0000256" key="5">
    <source>
        <dbReference type="ARBA" id="ARBA00023136"/>
    </source>
</evidence>
<dbReference type="Proteomes" id="UP000242180">
    <property type="component" value="Unassembled WGS sequence"/>
</dbReference>